<evidence type="ECO:0000313" key="3">
    <source>
        <dbReference type="Proteomes" id="UP000250043"/>
    </source>
</evidence>
<dbReference type="EMBL" id="KV722464">
    <property type="protein sequence ID" value="OCH88037.1"/>
    <property type="molecule type" value="Genomic_DNA"/>
</dbReference>
<protein>
    <submittedName>
        <fullName evidence="2">Uncharacterized protein</fullName>
    </submittedName>
</protein>
<dbReference type="AlphaFoldDB" id="A0A8E2ATU2"/>
<evidence type="ECO:0000256" key="1">
    <source>
        <dbReference type="SAM" id="Phobius"/>
    </source>
</evidence>
<accession>A0A8E2ATU2</accession>
<feature type="transmembrane region" description="Helical" evidence="1">
    <location>
        <begin position="84"/>
        <end position="102"/>
    </location>
</feature>
<proteinExistence type="predicted"/>
<organism evidence="2 3">
    <name type="scientific">Obba rivulosa</name>
    <dbReference type="NCBI Taxonomy" id="1052685"/>
    <lineage>
        <taxon>Eukaryota</taxon>
        <taxon>Fungi</taxon>
        <taxon>Dikarya</taxon>
        <taxon>Basidiomycota</taxon>
        <taxon>Agaricomycotina</taxon>
        <taxon>Agaricomycetes</taxon>
        <taxon>Polyporales</taxon>
        <taxon>Gelatoporiaceae</taxon>
        <taxon>Obba</taxon>
    </lineage>
</organism>
<keyword evidence="3" id="KW-1185">Reference proteome</keyword>
<feature type="transmembrane region" description="Helical" evidence="1">
    <location>
        <begin position="55"/>
        <end position="72"/>
    </location>
</feature>
<keyword evidence="1" id="KW-0812">Transmembrane</keyword>
<feature type="transmembrane region" description="Helical" evidence="1">
    <location>
        <begin position="114"/>
        <end position="136"/>
    </location>
</feature>
<keyword evidence="1" id="KW-1133">Transmembrane helix</keyword>
<sequence length="460" mass="51217">MSSSGKITADNTLGAFLLGVVIAAVYMLTNIQTSLYGITCLQSYLYYKNYEEDTMLLKGTICAMHAMYIILVTHNGSTNALGTLPWSIHATIVLTPVLLPGVEISFRHLVVTRGNYWVTAPAFLSNLTSCATALVLNHKQLYQLWRAHLKIVSSLPMHSFNITISCCPAGPLCFTRIGSCCGCYTCLFVGGIFVEMLHRVRAVSALVLSLMDSVVRVLMLYSVNTTIITSMFRSTVPGQKDDDHDSDISFQSDTMASELGFLYSTISIPLGRLQNMITVKFCSHICNRYTKMWTNACRLHLNFEPVSKKNAWVIFLVPAIYPSSLKWSHLTVFQSLTPFLTESMVQVLMLYCINIALLTRHVIATSFGTSVCKIASFITFATMPDNFVYYTFFTILPKSTYNARNNVREIAQANENFILISLTFIAHSRAVGSSGGHDSQVKDIQVYQTMETDSDISKHV</sequence>
<feature type="transmembrane region" description="Helical" evidence="1">
    <location>
        <begin position="12"/>
        <end position="35"/>
    </location>
</feature>
<reference evidence="2 3" key="1">
    <citation type="submission" date="2016-07" db="EMBL/GenBank/DDBJ databases">
        <title>Draft genome of the white-rot fungus Obba rivulosa 3A-2.</title>
        <authorList>
            <consortium name="DOE Joint Genome Institute"/>
            <person name="Miettinen O."/>
            <person name="Riley R."/>
            <person name="Acob R."/>
            <person name="Barry K."/>
            <person name="Cullen D."/>
            <person name="De Vries R."/>
            <person name="Hainaut M."/>
            <person name="Hatakka A."/>
            <person name="Henrissat B."/>
            <person name="Hilden K."/>
            <person name="Kuo R."/>
            <person name="Labutti K."/>
            <person name="Lipzen A."/>
            <person name="Makela M.R."/>
            <person name="Sandor L."/>
            <person name="Spatafora J.W."/>
            <person name="Grigoriev I.V."/>
            <person name="Hibbett D.S."/>
        </authorList>
    </citation>
    <scope>NUCLEOTIDE SEQUENCE [LARGE SCALE GENOMIC DNA]</scope>
    <source>
        <strain evidence="2 3">3A-2</strain>
    </source>
</reference>
<gene>
    <name evidence="2" type="ORF">OBBRIDRAFT_805627</name>
</gene>
<name>A0A8E2ATU2_9APHY</name>
<evidence type="ECO:0000313" key="2">
    <source>
        <dbReference type="EMBL" id="OCH88037.1"/>
    </source>
</evidence>
<keyword evidence="1" id="KW-0472">Membrane</keyword>
<dbReference type="Proteomes" id="UP000250043">
    <property type="component" value="Unassembled WGS sequence"/>
</dbReference>